<keyword evidence="3" id="KW-1185">Reference proteome</keyword>
<evidence type="ECO:0000313" key="3">
    <source>
        <dbReference type="Proteomes" id="UP000606974"/>
    </source>
</evidence>
<dbReference type="AlphaFoldDB" id="A0A8H7E648"/>
<dbReference type="EMBL" id="JAACFV010000057">
    <property type="protein sequence ID" value="KAF7508211.1"/>
    <property type="molecule type" value="Genomic_DNA"/>
</dbReference>
<evidence type="ECO:0000313" key="2">
    <source>
        <dbReference type="EMBL" id="KAF7508211.1"/>
    </source>
</evidence>
<proteinExistence type="predicted"/>
<dbReference type="Proteomes" id="UP000606974">
    <property type="component" value="Unassembled WGS sequence"/>
</dbReference>
<comment type="caution">
    <text evidence="2">The sequence shown here is derived from an EMBL/GenBank/DDBJ whole genome shotgun (WGS) entry which is preliminary data.</text>
</comment>
<accession>A0A8H7E648</accession>
<reference evidence="2" key="1">
    <citation type="submission" date="2020-02" db="EMBL/GenBank/DDBJ databases">
        <authorList>
            <person name="Palmer J.M."/>
        </authorList>
    </citation>
    <scope>NUCLEOTIDE SEQUENCE</scope>
    <source>
        <strain evidence="2">EPUS1.4</strain>
        <tissue evidence="2">Thallus</tissue>
    </source>
</reference>
<name>A0A8H7E648_9EURO</name>
<feature type="region of interest" description="Disordered" evidence="1">
    <location>
        <begin position="1"/>
        <end position="30"/>
    </location>
</feature>
<gene>
    <name evidence="2" type="ORF">GJ744_009508</name>
</gene>
<feature type="compositionally biased region" description="Polar residues" evidence="1">
    <location>
        <begin position="9"/>
        <end position="23"/>
    </location>
</feature>
<sequence length="77" mass="8652">MPCRIPIDYSSTNSSHSTKANSNQDRDNIKPHVESFLRNTEDPFIVGMTTRAGNPGMPAAVVAEPRFWSGQWMRRST</sequence>
<evidence type="ECO:0000256" key="1">
    <source>
        <dbReference type="SAM" id="MobiDB-lite"/>
    </source>
</evidence>
<organism evidence="2 3">
    <name type="scientific">Endocarpon pusillum</name>
    <dbReference type="NCBI Taxonomy" id="364733"/>
    <lineage>
        <taxon>Eukaryota</taxon>
        <taxon>Fungi</taxon>
        <taxon>Dikarya</taxon>
        <taxon>Ascomycota</taxon>
        <taxon>Pezizomycotina</taxon>
        <taxon>Eurotiomycetes</taxon>
        <taxon>Chaetothyriomycetidae</taxon>
        <taxon>Verrucariales</taxon>
        <taxon>Verrucariaceae</taxon>
        <taxon>Endocarpon</taxon>
    </lineage>
</organism>
<protein>
    <submittedName>
        <fullName evidence="2">Uncharacterized protein</fullName>
    </submittedName>
</protein>